<dbReference type="EMBL" id="CM045769">
    <property type="protein sequence ID" value="KAI7995070.1"/>
    <property type="molecule type" value="Genomic_DNA"/>
</dbReference>
<accession>A0ACC0G2A3</accession>
<name>A0ACC0G2A3_9ERIC</name>
<evidence type="ECO:0000313" key="2">
    <source>
        <dbReference type="Proteomes" id="UP001060215"/>
    </source>
</evidence>
<reference evidence="1 2" key="1">
    <citation type="journal article" date="2022" name="Plant J.">
        <title>Chromosome-level genome of Camellia lanceoleosa provides a valuable resource for understanding genome evolution and self-incompatibility.</title>
        <authorList>
            <person name="Gong W."/>
            <person name="Xiao S."/>
            <person name="Wang L."/>
            <person name="Liao Z."/>
            <person name="Chang Y."/>
            <person name="Mo W."/>
            <person name="Hu G."/>
            <person name="Li W."/>
            <person name="Zhao G."/>
            <person name="Zhu H."/>
            <person name="Hu X."/>
            <person name="Ji K."/>
            <person name="Xiang X."/>
            <person name="Song Q."/>
            <person name="Yuan D."/>
            <person name="Jin S."/>
            <person name="Zhang L."/>
        </authorList>
    </citation>
    <scope>NUCLEOTIDE SEQUENCE [LARGE SCALE GENOMIC DNA]</scope>
    <source>
        <strain evidence="1">SQ_2022a</strain>
    </source>
</reference>
<evidence type="ECO:0000313" key="1">
    <source>
        <dbReference type="EMBL" id="KAI7995070.1"/>
    </source>
</evidence>
<organism evidence="1 2">
    <name type="scientific">Camellia lanceoleosa</name>
    <dbReference type="NCBI Taxonomy" id="1840588"/>
    <lineage>
        <taxon>Eukaryota</taxon>
        <taxon>Viridiplantae</taxon>
        <taxon>Streptophyta</taxon>
        <taxon>Embryophyta</taxon>
        <taxon>Tracheophyta</taxon>
        <taxon>Spermatophyta</taxon>
        <taxon>Magnoliopsida</taxon>
        <taxon>eudicotyledons</taxon>
        <taxon>Gunneridae</taxon>
        <taxon>Pentapetalae</taxon>
        <taxon>asterids</taxon>
        <taxon>Ericales</taxon>
        <taxon>Theaceae</taxon>
        <taxon>Camellia</taxon>
    </lineage>
</organism>
<protein>
    <submittedName>
        <fullName evidence="1">Protein SIEVE ELEMENT OCCLUSION B</fullName>
    </submittedName>
</protein>
<proteinExistence type="predicted"/>
<gene>
    <name evidence="1" type="ORF">LOK49_LG11G00767</name>
</gene>
<keyword evidence="2" id="KW-1185">Reference proteome</keyword>
<dbReference type="Proteomes" id="UP001060215">
    <property type="component" value="Chromosome 12"/>
</dbReference>
<sequence>MNDQNEFMTASKHPVNRWRLKVTKDRTVSIPTALKSQFDEINKFVKPLLDLTSSIVTFKELPYTYVNQDVPEFSAAMAKIPTIAYWIIKGIVLCISHAKLAYQYAASSIAAWKLPYLAKYINSIHDHLKKQLDTCNQLIDEKRKVEAYNSLLNISEIIHIDNITVLKALIYAKENLLPLFDGSSKKMVNLEVLRKKTVLLLISSLDISLDEISIHEQIYNEFSSRLSRGKKLDNLYEIVWIPIVDQSSMQWTESMQNKFKSIQSTVPWYTVHHPSLIGELTIKFIKERWHFSFIKPILVVLDPQGKVVNTNAFHMMWIWGSNAFPFTTLREEALWEEETWRLEFLVNGIDPTILNWIKKLLGYDKSGEGWAVLCKGPDVLINGHGTTVLTTLLEYEGTWKEKVDIQGFQISLKDHHDMLHRIEQRCCRFEVMSTATMFPETMKCPDCLRTMKKHITFACCHDDQNSTAAFY</sequence>
<comment type="caution">
    <text evidence="1">The sequence shown here is derived from an EMBL/GenBank/DDBJ whole genome shotgun (WGS) entry which is preliminary data.</text>
</comment>